<gene>
    <name evidence="2" type="ORF">PNOK_0542600</name>
</gene>
<reference evidence="2 3" key="1">
    <citation type="journal article" date="2017" name="Mol. Ecol.">
        <title>Comparative and population genomic landscape of Phellinus noxius: A hypervariable fungus causing root rot in trees.</title>
        <authorList>
            <person name="Chung C.L."/>
            <person name="Lee T.J."/>
            <person name="Akiba M."/>
            <person name="Lee H.H."/>
            <person name="Kuo T.H."/>
            <person name="Liu D."/>
            <person name="Ke H.M."/>
            <person name="Yokoi T."/>
            <person name="Roa M.B."/>
            <person name="Lu M.J."/>
            <person name="Chang Y.Y."/>
            <person name="Ann P.J."/>
            <person name="Tsai J.N."/>
            <person name="Chen C.Y."/>
            <person name="Tzean S.S."/>
            <person name="Ota Y."/>
            <person name="Hattori T."/>
            <person name="Sahashi N."/>
            <person name="Liou R.F."/>
            <person name="Kikuchi T."/>
            <person name="Tsai I.J."/>
        </authorList>
    </citation>
    <scope>NUCLEOTIDE SEQUENCE [LARGE SCALE GENOMIC DNA]</scope>
    <source>
        <strain evidence="2 3">FFPRI411160</strain>
    </source>
</reference>
<dbReference type="EMBL" id="NBII01000005">
    <property type="protein sequence ID" value="PAV18584.1"/>
    <property type="molecule type" value="Genomic_DNA"/>
</dbReference>
<evidence type="ECO:0000313" key="3">
    <source>
        <dbReference type="Proteomes" id="UP000217199"/>
    </source>
</evidence>
<evidence type="ECO:0000313" key="2">
    <source>
        <dbReference type="EMBL" id="PAV18584.1"/>
    </source>
</evidence>
<proteinExistence type="predicted"/>
<comment type="caution">
    <text evidence="2">The sequence shown here is derived from an EMBL/GenBank/DDBJ whole genome shotgun (WGS) entry which is preliminary data.</text>
</comment>
<keyword evidence="3" id="KW-1185">Reference proteome</keyword>
<feature type="region of interest" description="Disordered" evidence="1">
    <location>
        <begin position="84"/>
        <end position="127"/>
    </location>
</feature>
<protein>
    <submittedName>
        <fullName evidence="2">Uncharacterized protein</fullName>
    </submittedName>
</protein>
<evidence type="ECO:0000256" key="1">
    <source>
        <dbReference type="SAM" id="MobiDB-lite"/>
    </source>
</evidence>
<sequence>MLVDCSVRSNLASSVRPEDEVDRRDDVRDRVRSIPTGTIAPVTAPTIALTPGLATAPAAIPSVAPSTSLDTAILMQHINYAHLQQESRNQDTERSRPRSLRLPPVPPKYRPQTCARSPGSRRSGRRR</sequence>
<dbReference type="AlphaFoldDB" id="A0A286UGH4"/>
<dbReference type="Proteomes" id="UP000217199">
    <property type="component" value="Unassembled WGS sequence"/>
</dbReference>
<accession>A0A286UGH4</accession>
<name>A0A286UGH4_9AGAM</name>
<organism evidence="2 3">
    <name type="scientific">Pyrrhoderma noxium</name>
    <dbReference type="NCBI Taxonomy" id="2282107"/>
    <lineage>
        <taxon>Eukaryota</taxon>
        <taxon>Fungi</taxon>
        <taxon>Dikarya</taxon>
        <taxon>Basidiomycota</taxon>
        <taxon>Agaricomycotina</taxon>
        <taxon>Agaricomycetes</taxon>
        <taxon>Hymenochaetales</taxon>
        <taxon>Hymenochaetaceae</taxon>
        <taxon>Pyrrhoderma</taxon>
    </lineage>
</organism>
<dbReference type="InParanoid" id="A0A286UGH4"/>